<feature type="domain" description="O-acyltransferase WSD1 C-terminal" evidence="1">
    <location>
        <begin position="154"/>
        <end position="246"/>
    </location>
</feature>
<gene>
    <name evidence="2" type="primary">A05g501030.1_BraROA</name>
    <name evidence="2" type="ORF">IGI04_017868</name>
</gene>
<dbReference type="PANTHER" id="PTHR31650:SF50">
    <property type="entry name" value="WAX ESTER SYNTHASE_DIACYLGLYCEROL ACYLTRANSFERASE 3"/>
    <property type="match status" value="1"/>
</dbReference>
<dbReference type="Pfam" id="PF06974">
    <property type="entry name" value="WS_DGAT_C"/>
    <property type="match status" value="1"/>
</dbReference>
<dbReference type="Proteomes" id="UP000823674">
    <property type="component" value="Chromosome A05"/>
</dbReference>
<sequence>MAREKQETLTEEPVSPVSQLFVSPCVYSIIVFTLGFKTRCNSTAIVEGINNTWIKLPRFSSKVGSSIIHWAMACRLCLFCMLAHEKHQTRAFPTTATTRKHVESKNLWWDTKTLLVGKFGNKVQSRKVIHRIISLDDVKFVKNTMNVKVNDVFLGMTQAVEAIAKRMFGHTTVTFSNVLGPNEDISFFNHPMCYIAASAMFGPHTLIIHYVSYVDKLIINLAVDTAVIPDPHLLCDDLVESLNIIKFAALEKGLHKMKI</sequence>
<evidence type="ECO:0000259" key="1">
    <source>
        <dbReference type="Pfam" id="PF06974"/>
    </source>
</evidence>
<protein>
    <recommendedName>
        <fullName evidence="1">O-acyltransferase WSD1 C-terminal domain-containing protein</fullName>
    </recommendedName>
</protein>
<proteinExistence type="predicted"/>
<comment type="caution">
    <text evidence="2">The sequence shown here is derived from an EMBL/GenBank/DDBJ whole genome shotgun (WGS) entry which is preliminary data.</text>
</comment>
<organism evidence="2 3">
    <name type="scientific">Brassica rapa subsp. trilocularis</name>
    <dbReference type="NCBI Taxonomy" id="1813537"/>
    <lineage>
        <taxon>Eukaryota</taxon>
        <taxon>Viridiplantae</taxon>
        <taxon>Streptophyta</taxon>
        <taxon>Embryophyta</taxon>
        <taxon>Tracheophyta</taxon>
        <taxon>Spermatophyta</taxon>
        <taxon>Magnoliopsida</taxon>
        <taxon>eudicotyledons</taxon>
        <taxon>Gunneridae</taxon>
        <taxon>Pentapetalae</taxon>
        <taxon>rosids</taxon>
        <taxon>malvids</taxon>
        <taxon>Brassicales</taxon>
        <taxon>Brassicaceae</taxon>
        <taxon>Brassiceae</taxon>
        <taxon>Brassica</taxon>
    </lineage>
</organism>
<dbReference type="InterPro" id="IPR009721">
    <property type="entry name" value="O-acyltransferase_WSD1_C"/>
</dbReference>
<reference evidence="2 3" key="1">
    <citation type="submission" date="2021-03" db="EMBL/GenBank/DDBJ databases">
        <authorList>
            <person name="King G.J."/>
            <person name="Bancroft I."/>
            <person name="Baten A."/>
            <person name="Bloomfield J."/>
            <person name="Borpatragohain P."/>
            <person name="He Z."/>
            <person name="Irish N."/>
            <person name="Irwin J."/>
            <person name="Liu K."/>
            <person name="Mauleon R.P."/>
            <person name="Moore J."/>
            <person name="Morris R."/>
            <person name="Ostergaard L."/>
            <person name="Wang B."/>
            <person name="Wells R."/>
        </authorList>
    </citation>
    <scope>NUCLEOTIDE SEQUENCE [LARGE SCALE GENOMIC DNA]</scope>
    <source>
        <strain evidence="2">R-o-18</strain>
        <tissue evidence="2">Leaf</tissue>
    </source>
</reference>
<evidence type="ECO:0000313" key="2">
    <source>
        <dbReference type="EMBL" id="KAG5396054.1"/>
    </source>
</evidence>
<evidence type="ECO:0000313" key="3">
    <source>
        <dbReference type="Proteomes" id="UP000823674"/>
    </source>
</evidence>
<dbReference type="PANTHER" id="PTHR31650">
    <property type="entry name" value="O-ACYLTRANSFERASE (WSD1-LIKE) FAMILY PROTEIN"/>
    <property type="match status" value="1"/>
</dbReference>
<accession>A0ABQ7MBA7</accession>
<dbReference type="InterPro" id="IPR045034">
    <property type="entry name" value="O-acyltransferase_WSD1-like"/>
</dbReference>
<name>A0ABQ7MBA7_BRACM</name>
<keyword evidence="3" id="KW-1185">Reference proteome</keyword>
<dbReference type="EMBL" id="JADBGQ010000005">
    <property type="protein sequence ID" value="KAG5396054.1"/>
    <property type="molecule type" value="Genomic_DNA"/>
</dbReference>